<evidence type="ECO:0000313" key="5">
    <source>
        <dbReference type="EMBL" id="MDQ0681915.1"/>
    </source>
</evidence>
<keyword evidence="3" id="KW-0804">Transcription</keyword>
<dbReference type="PANTHER" id="PTHR44688:SF16">
    <property type="entry name" value="DNA-BINDING TRANSCRIPTIONAL ACTIVATOR DEVR_DOSR"/>
    <property type="match status" value="1"/>
</dbReference>
<evidence type="ECO:0000256" key="3">
    <source>
        <dbReference type="ARBA" id="ARBA00023163"/>
    </source>
</evidence>
<feature type="domain" description="HTH luxR-type" evidence="4">
    <location>
        <begin position="288"/>
        <end position="353"/>
    </location>
</feature>
<proteinExistence type="predicted"/>
<dbReference type="SUPFAM" id="SSF55781">
    <property type="entry name" value="GAF domain-like"/>
    <property type="match status" value="1"/>
</dbReference>
<dbReference type="RefSeq" id="WP_307040197.1">
    <property type="nucleotide sequence ID" value="NZ_JAUSYA010000001.1"/>
</dbReference>
<evidence type="ECO:0000256" key="2">
    <source>
        <dbReference type="ARBA" id="ARBA00023125"/>
    </source>
</evidence>
<evidence type="ECO:0000259" key="4">
    <source>
        <dbReference type="PROSITE" id="PS50043"/>
    </source>
</evidence>
<dbReference type="InterPro" id="IPR016032">
    <property type="entry name" value="Sig_transdc_resp-reg_C-effctor"/>
</dbReference>
<dbReference type="Gene3D" id="3.30.450.40">
    <property type="match status" value="1"/>
</dbReference>
<dbReference type="Proteomes" id="UP001243364">
    <property type="component" value="Unassembled WGS sequence"/>
</dbReference>
<dbReference type="PROSITE" id="PS50043">
    <property type="entry name" value="HTH_LUXR_2"/>
    <property type="match status" value="1"/>
</dbReference>
<dbReference type="InterPro" id="IPR029016">
    <property type="entry name" value="GAF-like_dom_sf"/>
</dbReference>
<dbReference type="InterPro" id="IPR000792">
    <property type="entry name" value="Tscrpt_reg_LuxR_C"/>
</dbReference>
<dbReference type="PRINTS" id="PR00038">
    <property type="entry name" value="HTHLUXR"/>
</dbReference>
<sequence>MIEKMQSQTSATIDTRQQYVRALQSALSVDEVTDAFMRAGAPMIPSDAHAAYRLHADADRVGIMGVSAQQRFLDDYEDYGRRDDPVLEFALRELRAIDSSRVPVPEVWESSGAHAALGVAGFVHSLEAPVIVGGAVFGTLNFARAQSRPRFSRRDLVAAGFMGEQLGLAMERALRFEVTGRRVGFLEQALDSLAQPVVVTDLDCRTLFRNRAARKLEAGGADGLGGPLDVPIAEAMEEFRTNGRRVYTGSVHDPGSGEHLITRSLNVSQTQDVAVTLVFKADSERTRTLPAWNVLSRREQEIAELVAQGLSTRQIAEQAFITENTVKQHLKRMFAKVDARNRAELIQRVWAHGGNAVKPLP</sequence>
<dbReference type="Pfam" id="PF00196">
    <property type="entry name" value="GerE"/>
    <property type="match status" value="1"/>
</dbReference>
<dbReference type="Gene3D" id="1.10.10.10">
    <property type="entry name" value="Winged helix-like DNA-binding domain superfamily/Winged helix DNA-binding domain"/>
    <property type="match status" value="1"/>
</dbReference>
<dbReference type="SMART" id="SM00421">
    <property type="entry name" value="HTH_LUXR"/>
    <property type="match status" value="1"/>
</dbReference>
<protein>
    <submittedName>
        <fullName evidence="5">DNA-binding CsgD family transcriptional regulator/PAS domain-containing protein</fullName>
    </submittedName>
</protein>
<dbReference type="InterPro" id="IPR036388">
    <property type="entry name" value="WH-like_DNA-bd_sf"/>
</dbReference>
<dbReference type="Pfam" id="PF01590">
    <property type="entry name" value="GAF"/>
    <property type="match status" value="1"/>
</dbReference>
<name>A0ABU0PW42_STRAH</name>
<dbReference type="PANTHER" id="PTHR44688">
    <property type="entry name" value="DNA-BINDING TRANSCRIPTIONAL ACTIVATOR DEVR_DOSR"/>
    <property type="match status" value="1"/>
</dbReference>
<dbReference type="InterPro" id="IPR003018">
    <property type="entry name" value="GAF"/>
</dbReference>
<dbReference type="SUPFAM" id="SSF46894">
    <property type="entry name" value="C-terminal effector domain of the bipartite response regulators"/>
    <property type="match status" value="1"/>
</dbReference>
<organism evidence="5 6">
    <name type="scientific">Streptomyces achromogenes</name>
    <dbReference type="NCBI Taxonomy" id="67255"/>
    <lineage>
        <taxon>Bacteria</taxon>
        <taxon>Bacillati</taxon>
        <taxon>Actinomycetota</taxon>
        <taxon>Actinomycetes</taxon>
        <taxon>Kitasatosporales</taxon>
        <taxon>Streptomycetaceae</taxon>
        <taxon>Streptomyces</taxon>
    </lineage>
</organism>
<keyword evidence="6" id="KW-1185">Reference proteome</keyword>
<evidence type="ECO:0000313" key="6">
    <source>
        <dbReference type="Proteomes" id="UP001243364"/>
    </source>
</evidence>
<accession>A0ABU0PW42</accession>
<dbReference type="GO" id="GO:0003677">
    <property type="term" value="F:DNA binding"/>
    <property type="evidence" value="ECO:0007669"/>
    <property type="project" value="UniProtKB-KW"/>
</dbReference>
<dbReference type="EMBL" id="JAUSYA010000001">
    <property type="protein sequence ID" value="MDQ0681915.1"/>
    <property type="molecule type" value="Genomic_DNA"/>
</dbReference>
<comment type="caution">
    <text evidence="5">The sequence shown here is derived from an EMBL/GenBank/DDBJ whole genome shotgun (WGS) entry which is preliminary data.</text>
</comment>
<dbReference type="CDD" id="cd06170">
    <property type="entry name" value="LuxR_C_like"/>
    <property type="match status" value="1"/>
</dbReference>
<evidence type="ECO:0000256" key="1">
    <source>
        <dbReference type="ARBA" id="ARBA00023015"/>
    </source>
</evidence>
<gene>
    <name evidence="5" type="ORF">QFZ56_000878</name>
</gene>
<keyword evidence="1" id="KW-0805">Transcription regulation</keyword>
<reference evidence="5 6" key="1">
    <citation type="submission" date="2023-07" db="EMBL/GenBank/DDBJ databases">
        <title>Comparative genomics of wheat-associated soil bacteria to identify genetic determinants of phenazine resistance.</title>
        <authorList>
            <person name="Mouncey N."/>
        </authorList>
    </citation>
    <scope>NUCLEOTIDE SEQUENCE [LARGE SCALE GENOMIC DNA]</scope>
    <source>
        <strain evidence="5 6">W4I19-2</strain>
    </source>
</reference>
<keyword evidence="2 5" id="KW-0238">DNA-binding</keyword>